<gene>
    <name evidence="2" type="ORF">D9543_11200</name>
</gene>
<dbReference type="Proteomes" id="UP000270649">
    <property type="component" value="Unassembled WGS sequence"/>
</dbReference>
<dbReference type="EMBL" id="REGC01000027">
    <property type="protein sequence ID" value="RMB56473.1"/>
    <property type="molecule type" value="Genomic_DNA"/>
</dbReference>
<feature type="transmembrane region" description="Helical" evidence="1">
    <location>
        <begin position="6"/>
        <end position="28"/>
    </location>
</feature>
<evidence type="ECO:0000313" key="3">
    <source>
        <dbReference type="Proteomes" id="UP000270649"/>
    </source>
</evidence>
<feature type="transmembrane region" description="Helical" evidence="1">
    <location>
        <begin position="155"/>
        <end position="175"/>
    </location>
</feature>
<organism evidence="2 3">
    <name type="scientific">Corynebacterium macginleyi</name>
    <dbReference type="NCBI Taxonomy" id="38290"/>
    <lineage>
        <taxon>Bacteria</taxon>
        <taxon>Bacillati</taxon>
        <taxon>Actinomycetota</taxon>
        <taxon>Actinomycetes</taxon>
        <taxon>Mycobacteriales</taxon>
        <taxon>Corynebacteriaceae</taxon>
        <taxon>Corynebacterium</taxon>
    </lineage>
</organism>
<evidence type="ECO:0008006" key="4">
    <source>
        <dbReference type="Google" id="ProtNLM"/>
    </source>
</evidence>
<evidence type="ECO:0000313" key="2">
    <source>
        <dbReference type="EMBL" id="RMB56473.1"/>
    </source>
</evidence>
<dbReference type="RefSeq" id="WP_121928289.1">
    <property type="nucleotide sequence ID" value="NZ_JAACBT010000014.1"/>
</dbReference>
<comment type="caution">
    <text evidence="2">The sequence shown here is derived from an EMBL/GenBank/DDBJ whole genome shotgun (WGS) entry which is preliminary data.</text>
</comment>
<dbReference type="AlphaFoldDB" id="A0A3M0G3I0"/>
<keyword evidence="1" id="KW-1133">Transmembrane helix</keyword>
<protein>
    <recommendedName>
        <fullName evidence="4">GAP family protein</fullName>
    </recommendedName>
</protein>
<feature type="transmembrane region" description="Helical" evidence="1">
    <location>
        <begin position="35"/>
        <end position="60"/>
    </location>
</feature>
<evidence type="ECO:0000256" key="1">
    <source>
        <dbReference type="SAM" id="Phobius"/>
    </source>
</evidence>
<keyword evidence="1" id="KW-0472">Membrane</keyword>
<sequence length="217" mass="22792">MTHAVSFALLDSVNALLIGILVAIGIMLPRGKYRWIAGLVILGDWLGVLVAAAVVMFVLLGVREQIAAILGSPIAGGILIIVGIALAFGAWHSQGKPNALIGRMLQPLRTPSATTVLIGFVMGVVQSLTSVPFYFGLMFLATEELSFASQYGGLLWYATLALSLPVICALFFAVVRAHPDSAAGRVFAAARDNSTRVTLIGGYVVAAFLIILGVVNL</sequence>
<feature type="transmembrane region" description="Helical" evidence="1">
    <location>
        <begin position="66"/>
        <end position="91"/>
    </location>
</feature>
<keyword evidence="1" id="KW-0812">Transmembrane</keyword>
<accession>A0A3M0G3I0</accession>
<feature type="transmembrane region" description="Helical" evidence="1">
    <location>
        <begin position="112"/>
        <end position="135"/>
    </location>
</feature>
<feature type="transmembrane region" description="Helical" evidence="1">
    <location>
        <begin position="196"/>
        <end position="215"/>
    </location>
</feature>
<reference evidence="2 3" key="1">
    <citation type="submission" date="2018-10" db="EMBL/GenBank/DDBJ databases">
        <title>Corynebacterium macginleyi genome sequencing and assembly of the type strain and two clinical samples.</title>
        <authorList>
            <person name="Bernier A.-M."/>
            <person name="Bernard K."/>
        </authorList>
    </citation>
    <scope>NUCLEOTIDE SEQUENCE [LARGE SCALE GENOMIC DNA]</scope>
    <source>
        <strain evidence="2 3">NML 120205</strain>
    </source>
</reference>
<proteinExistence type="predicted"/>
<name>A0A3M0G3I0_9CORY</name>